<proteinExistence type="predicted"/>
<protein>
    <submittedName>
        <fullName evidence="1">Fur-regulated basic protein FbpA</fullName>
    </submittedName>
</protein>
<gene>
    <name evidence="1" type="ORF">A3864_07505</name>
</gene>
<evidence type="ECO:0000313" key="1">
    <source>
        <dbReference type="EMBL" id="RAS78964.1"/>
    </source>
</evidence>
<organism evidence="1 2">
    <name type="scientific">Priestia endophytica</name>
    <dbReference type="NCBI Taxonomy" id="135735"/>
    <lineage>
        <taxon>Bacteria</taxon>
        <taxon>Bacillati</taxon>
        <taxon>Bacillota</taxon>
        <taxon>Bacilli</taxon>
        <taxon>Bacillales</taxon>
        <taxon>Bacillaceae</taxon>
        <taxon>Priestia</taxon>
    </lineage>
</organism>
<dbReference type="AlphaFoldDB" id="A0AAX1QBG8"/>
<dbReference type="RefSeq" id="WP_111923898.1">
    <property type="nucleotide sequence ID" value="NZ_LVYK01000011.1"/>
</dbReference>
<accession>A0AAX1QBG8</accession>
<reference evidence="1 2" key="1">
    <citation type="submission" date="2016-03" db="EMBL/GenBank/DDBJ databases">
        <title>Comparison of Bacillus endophyticus and B. anthracis characteristics using whole genome sequence analysis and microbiological techniques.</title>
        <authorList>
            <person name="Lekota K.E."/>
            <person name="Mafofo J."/>
            <person name="Rees J."/>
            <person name="Muchadeyi F.C."/>
            <person name="Madoroba E."/>
            <person name="Van Heerden H."/>
        </authorList>
    </citation>
    <scope>NUCLEOTIDE SEQUENCE [LARGE SCALE GENOMIC DNA]</scope>
    <source>
        <strain evidence="1 2">3631_10C</strain>
    </source>
</reference>
<dbReference type="Proteomes" id="UP000250174">
    <property type="component" value="Unassembled WGS sequence"/>
</dbReference>
<dbReference type="Pfam" id="PF13076">
    <property type="entry name" value="Fur_reg_FbpA"/>
    <property type="match status" value="1"/>
</dbReference>
<evidence type="ECO:0000313" key="2">
    <source>
        <dbReference type="Proteomes" id="UP000250174"/>
    </source>
</evidence>
<sequence length="51" mass="6158">MSDQLYLEIELQKTIVINSLLDLGIYKKGNKHLYELTLIELEEYYDVKRHM</sequence>
<dbReference type="EMBL" id="LVYK01000011">
    <property type="protein sequence ID" value="RAS78964.1"/>
    <property type="molecule type" value="Genomic_DNA"/>
</dbReference>
<name>A0AAX1QBG8_9BACI</name>
<comment type="caution">
    <text evidence="1">The sequence shown here is derived from an EMBL/GenBank/DDBJ whole genome shotgun (WGS) entry which is preliminary data.</text>
</comment>
<dbReference type="InterPro" id="IPR025072">
    <property type="entry name" value="Fur_reg_FbpA"/>
</dbReference>